<evidence type="ECO:0000313" key="3">
    <source>
        <dbReference type="Proteomes" id="UP001221838"/>
    </source>
</evidence>
<dbReference type="Proteomes" id="UP001221838">
    <property type="component" value="Unassembled WGS sequence"/>
</dbReference>
<organism evidence="2 3">
    <name type="scientific">Stigmatella ashevillensis</name>
    <dbReference type="NCBI Taxonomy" id="2995309"/>
    <lineage>
        <taxon>Bacteria</taxon>
        <taxon>Pseudomonadati</taxon>
        <taxon>Myxococcota</taxon>
        <taxon>Myxococcia</taxon>
        <taxon>Myxococcales</taxon>
        <taxon>Cystobacterineae</taxon>
        <taxon>Archangiaceae</taxon>
        <taxon>Stigmatella</taxon>
    </lineage>
</organism>
<comment type="caution">
    <text evidence="2">The sequence shown here is derived from an EMBL/GenBank/DDBJ whole genome shotgun (WGS) entry which is preliminary data.</text>
</comment>
<proteinExistence type="predicted"/>
<feature type="chain" id="PRO_5046782605" evidence="1">
    <location>
        <begin position="31"/>
        <end position="399"/>
    </location>
</feature>
<evidence type="ECO:0000256" key="1">
    <source>
        <dbReference type="SAM" id="SignalP"/>
    </source>
</evidence>
<dbReference type="Pfam" id="PF07759">
    <property type="entry name" value="DUF1615"/>
    <property type="match status" value="1"/>
</dbReference>
<accession>A0ABT5DCH2</accession>
<feature type="signal peptide" evidence="1">
    <location>
        <begin position="1"/>
        <end position="30"/>
    </location>
</feature>
<evidence type="ECO:0000313" key="2">
    <source>
        <dbReference type="EMBL" id="MDC0710810.1"/>
    </source>
</evidence>
<dbReference type="EMBL" id="JAQNDM010000002">
    <property type="protein sequence ID" value="MDC0710810.1"/>
    <property type="molecule type" value="Genomic_DNA"/>
</dbReference>
<dbReference type="RefSeq" id="WP_272140600.1">
    <property type="nucleotide sequence ID" value="NZ_JAQNDM010000002.1"/>
</dbReference>
<sequence length="399" mass="45049">MVKTTAWAFRGVLLVGALLTLESCSGPALRASEPPPPPVPVLLTVPRTARLVPSGVKDREGWAQAVLDALETQKIEPTVEPVCQVLAVIEQESGFQANPVVKDLPRIVRRRLDTYAGKLGLIGRSALKALLQHKAPGESRTFDKRLKGVRTEQDLDRFFRDLLEAYERHYPAFYSAADLASELFTSKRLAELNPITTAGSMQVSVRYAMEQDDGEHSEQEVREQLYTRTGGVRHGTSRLLGYTAAYPQPVYRFADYNAGFYASRNAALQAQLSRLTGKRLILDGDLLLYNDQGEPRAEDSQSLTALLAFRQRHTPKLSERQLRKDVRKEKEARFEKTETWRALKGAYERVTGERPAYARLPEVTLQSPKLSRERTTAWFARSVDQRYQRCLARHRAQTP</sequence>
<keyword evidence="1" id="KW-0732">Signal</keyword>
<protein>
    <submittedName>
        <fullName evidence="2">DUF1615 domain-containing protein</fullName>
    </submittedName>
</protein>
<keyword evidence="3" id="KW-1185">Reference proteome</keyword>
<gene>
    <name evidence="2" type="ORF">POL68_20205</name>
</gene>
<dbReference type="InterPro" id="IPR011673">
    <property type="entry name" value="DUF1615"/>
</dbReference>
<reference evidence="2 3" key="1">
    <citation type="submission" date="2022-11" db="EMBL/GenBank/DDBJ databases">
        <title>Minimal conservation of predation-associated metabolite biosynthetic gene clusters underscores biosynthetic potential of Myxococcota including descriptions for ten novel species: Archangium lansinium sp. nov., Myxococcus landrumus sp. nov., Nannocystis bai.</title>
        <authorList>
            <person name="Ahearne A."/>
            <person name="Stevens C."/>
            <person name="Dowd S."/>
        </authorList>
    </citation>
    <scope>NUCLEOTIDE SEQUENCE [LARGE SCALE GENOMIC DNA]</scope>
    <source>
        <strain evidence="2 3">NCWAL01</strain>
    </source>
</reference>
<name>A0ABT5DCH2_9BACT</name>